<keyword evidence="2" id="KW-0808">Transferase</keyword>
<protein>
    <submittedName>
        <fullName evidence="2">GNAT family N-acetyltransferase</fullName>
    </submittedName>
</protein>
<dbReference type="PANTHER" id="PTHR43072">
    <property type="entry name" value="N-ACETYLTRANSFERASE"/>
    <property type="match status" value="1"/>
</dbReference>
<dbReference type="Gene3D" id="3.40.630.30">
    <property type="match status" value="1"/>
</dbReference>
<keyword evidence="3" id="KW-1185">Reference proteome</keyword>
<evidence type="ECO:0000259" key="1">
    <source>
        <dbReference type="PROSITE" id="PS51186"/>
    </source>
</evidence>
<organism evidence="2 3">
    <name type="scientific">Maribacter algarum</name>
    <name type="common">ex Zhang et al. 2020</name>
    <dbReference type="NCBI Taxonomy" id="2578118"/>
    <lineage>
        <taxon>Bacteria</taxon>
        <taxon>Pseudomonadati</taxon>
        <taxon>Bacteroidota</taxon>
        <taxon>Flavobacteriia</taxon>
        <taxon>Flavobacteriales</taxon>
        <taxon>Flavobacteriaceae</taxon>
        <taxon>Maribacter</taxon>
    </lineage>
</organism>
<dbReference type="GO" id="GO:0016747">
    <property type="term" value="F:acyltransferase activity, transferring groups other than amino-acyl groups"/>
    <property type="evidence" value="ECO:0007669"/>
    <property type="project" value="InterPro"/>
</dbReference>
<accession>A0A5S3PNX4</accession>
<feature type="domain" description="N-acetyltransferase" evidence="1">
    <location>
        <begin position="4"/>
        <end position="157"/>
    </location>
</feature>
<proteinExistence type="predicted"/>
<dbReference type="CDD" id="cd04301">
    <property type="entry name" value="NAT_SF"/>
    <property type="match status" value="1"/>
</dbReference>
<dbReference type="PROSITE" id="PS51186">
    <property type="entry name" value="GNAT"/>
    <property type="match status" value="1"/>
</dbReference>
<dbReference type="AlphaFoldDB" id="A0A5S3PNX4"/>
<dbReference type="InterPro" id="IPR000182">
    <property type="entry name" value="GNAT_dom"/>
</dbReference>
<dbReference type="SUPFAM" id="SSF55729">
    <property type="entry name" value="Acyl-CoA N-acyltransferases (Nat)"/>
    <property type="match status" value="1"/>
</dbReference>
<evidence type="ECO:0000313" key="2">
    <source>
        <dbReference type="EMBL" id="TMM56126.1"/>
    </source>
</evidence>
<sequence>MSDFIVRTAKLEDLAVLLEFEQGIIEAERPMDLTLAPDPISYYDISELIRSEEAEVIVVEYNSKVIASGYAKIKRALPYLRHESYSYLGFMFTEPDFRGKGVNRLIVDELKKWSIAKGLQEIRLTVYDDNPGAIKAYEKVGFKKHLIEMRLTESDDI</sequence>
<gene>
    <name evidence="2" type="ORF">FEE95_15975</name>
</gene>
<dbReference type="Proteomes" id="UP000310314">
    <property type="component" value="Unassembled WGS sequence"/>
</dbReference>
<dbReference type="RefSeq" id="WP_138658993.1">
    <property type="nucleotide sequence ID" value="NZ_VATY01000003.1"/>
</dbReference>
<reference evidence="2 3" key="1">
    <citation type="submission" date="2019-05" db="EMBL/GenBank/DDBJ databases">
        <authorList>
            <person name="Zhang J.-Y."/>
            <person name="Feg X."/>
            <person name="Du Z.-J."/>
        </authorList>
    </citation>
    <scope>NUCLEOTIDE SEQUENCE [LARGE SCALE GENOMIC DNA]</scope>
    <source>
        <strain evidence="2 3">RZ26</strain>
    </source>
</reference>
<evidence type="ECO:0000313" key="3">
    <source>
        <dbReference type="Proteomes" id="UP000310314"/>
    </source>
</evidence>
<dbReference type="OrthoDB" id="1450704at2"/>
<name>A0A5S3PNX4_9FLAO</name>
<dbReference type="EMBL" id="VATY01000003">
    <property type="protein sequence ID" value="TMM56126.1"/>
    <property type="molecule type" value="Genomic_DNA"/>
</dbReference>
<dbReference type="InterPro" id="IPR016181">
    <property type="entry name" value="Acyl_CoA_acyltransferase"/>
</dbReference>
<dbReference type="Pfam" id="PF00583">
    <property type="entry name" value="Acetyltransf_1"/>
    <property type="match status" value="1"/>
</dbReference>
<comment type="caution">
    <text evidence="2">The sequence shown here is derived from an EMBL/GenBank/DDBJ whole genome shotgun (WGS) entry which is preliminary data.</text>
</comment>